<dbReference type="STRING" id="174720.A0A0N5CCT4"/>
<dbReference type="SUPFAM" id="SSF51294">
    <property type="entry name" value="Hedgehog/intein (Hint) domain"/>
    <property type="match status" value="1"/>
</dbReference>
<dbReference type="Pfam" id="PF01079">
    <property type="entry name" value="Hint"/>
    <property type="match status" value="1"/>
</dbReference>
<name>A0A0N5CCT4_STREA</name>
<feature type="domain" description="Hint" evidence="5">
    <location>
        <begin position="383"/>
        <end position="427"/>
    </location>
</feature>
<dbReference type="CDD" id="cd00081">
    <property type="entry name" value="Hint"/>
    <property type="match status" value="1"/>
</dbReference>
<sequence>MLNKVIIIFILSVISLNVIIDAASCGGSGIPFRFEVTPSGSAILGCAIPQCFGGLSGGKGFLHDSKFNAISEGEDGFFRESDFNRIKSRLPIASPQTANCESSFTSQSCSNGNSWVGGFLQNKDGSLGLQCCTYEGMRFSQEVGKPIVHSGEVYSGGEVIRDGRQTGFDLITNIKKINGGYELTVYRMNCLPDPAEETNDVQLNSPNDITRILDKVTEFHRDSEPRARDSIEVVQTATNYASRPVVSDPVQGSDTFVQVGEASVPVQQGGYYYPVAGTVPACFAPNTTVITSNGPIEIRSLKIGDMVLSEESGVPKMSEVTSFLHKLPDTEVTYIHLEFDDGSHLDITPQHFIYKGNCKEIGNDMVYAERVKVGDCVNKVSEDGKFISMKVVDSTVKKIIGAYSPLTKNGNILVNNISASCYSVVKSNSLAHSFFHYINKLNQLISYAATSIASKTGVVPEEETVELPVVAKYLYDTLNLIIPETIFDGETRNMFMKN</sequence>
<dbReference type="WBParaSite" id="SPAL_0001568400.1">
    <property type="protein sequence ID" value="SPAL_0001568400.1"/>
    <property type="gene ID" value="SPAL_0001568400"/>
</dbReference>
<evidence type="ECO:0000256" key="2">
    <source>
        <dbReference type="ARBA" id="ARBA00022473"/>
    </source>
</evidence>
<dbReference type="PANTHER" id="PTHR46706">
    <property type="entry name" value="PROTEIN QUA-1-RELATED"/>
    <property type="match status" value="1"/>
</dbReference>
<dbReference type="PROSITE" id="PS50817">
    <property type="entry name" value="INTEIN_N_TER"/>
    <property type="match status" value="1"/>
</dbReference>
<dbReference type="SMART" id="SM00305">
    <property type="entry name" value="HintC"/>
    <property type="match status" value="1"/>
</dbReference>
<dbReference type="InterPro" id="IPR036844">
    <property type="entry name" value="Hint_dom_sf"/>
</dbReference>
<evidence type="ECO:0000313" key="8">
    <source>
        <dbReference type="WBParaSite" id="SPAL_0001568400.1"/>
    </source>
</evidence>
<dbReference type="InterPro" id="IPR003587">
    <property type="entry name" value="Hint_dom_N"/>
</dbReference>
<dbReference type="GO" id="GO:0016540">
    <property type="term" value="P:protein autoprocessing"/>
    <property type="evidence" value="ECO:0007669"/>
    <property type="project" value="InterPro"/>
</dbReference>
<dbReference type="AlphaFoldDB" id="A0A0N5CCT4"/>
<dbReference type="PANTHER" id="PTHR46706:SF12">
    <property type="entry name" value="PROTEIN QUA-1-RELATED"/>
    <property type="match status" value="1"/>
</dbReference>
<dbReference type="Gene3D" id="2.170.16.10">
    <property type="entry name" value="Hedgehog/Intein (Hint) domain"/>
    <property type="match status" value="1"/>
</dbReference>
<evidence type="ECO:0000259" key="6">
    <source>
        <dbReference type="SMART" id="SM00306"/>
    </source>
</evidence>
<dbReference type="GO" id="GO:0048731">
    <property type="term" value="P:system development"/>
    <property type="evidence" value="ECO:0007669"/>
    <property type="project" value="UniProtKB-ARBA"/>
</dbReference>
<dbReference type="GO" id="GO:0007267">
    <property type="term" value="P:cell-cell signaling"/>
    <property type="evidence" value="ECO:0007669"/>
    <property type="project" value="InterPro"/>
</dbReference>
<feature type="chain" id="PRO_5005895774" evidence="4">
    <location>
        <begin position="23"/>
        <end position="498"/>
    </location>
</feature>
<evidence type="ECO:0000259" key="5">
    <source>
        <dbReference type="SMART" id="SM00305"/>
    </source>
</evidence>
<dbReference type="InterPro" id="IPR006141">
    <property type="entry name" value="Intein_N"/>
</dbReference>
<evidence type="ECO:0000256" key="1">
    <source>
        <dbReference type="ARBA" id="ARBA00004239"/>
    </source>
</evidence>
<evidence type="ECO:0000256" key="3">
    <source>
        <dbReference type="ARBA" id="ARBA00022729"/>
    </source>
</evidence>
<proteinExistence type="predicted"/>
<dbReference type="InterPro" id="IPR001767">
    <property type="entry name" value="Hedgehog_Hint"/>
</dbReference>
<dbReference type="InterPro" id="IPR003586">
    <property type="entry name" value="Hint_dom_C"/>
</dbReference>
<dbReference type="GO" id="GO:0016539">
    <property type="term" value="P:intein-mediated protein splicing"/>
    <property type="evidence" value="ECO:0007669"/>
    <property type="project" value="InterPro"/>
</dbReference>
<dbReference type="Proteomes" id="UP000046392">
    <property type="component" value="Unplaced"/>
</dbReference>
<accession>A0A0N5CCT4</accession>
<dbReference type="PRINTS" id="PR00632">
    <property type="entry name" value="SONICHHOG"/>
</dbReference>
<feature type="domain" description="Hint" evidence="6">
    <location>
        <begin position="280"/>
        <end position="381"/>
    </location>
</feature>
<evidence type="ECO:0000256" key="4">
    <source>
        <dbReference type="SAM" id="SignalP"/>
    </source>
</evidence>
<keyword evidence="7" id="KW-1185">Reference proteome</keyword>
<comment type="subcellular location">
    <subcellularLocation>
        <location evidence="1">Secreted</location>
        <location evidence="1">Extracellular space</location>
    </subcellularLocation>
</comment>
<feature type="signal peptide" evidence="4">
    <location>
        <begin position="1"/>
        <end position="22"/>
    </location>
</feature>
<keyword evidence="3 4" id="KW-0732">Signal</keyword>
<evidence type="ECO:0000313" key="7">
    <source>
        <dbReference type="Proteomes" id="UP000046392"/>
    </source>
</evidence>
<protein>
    <submittedName>
        <fullName evidence="8">HintN domain-containing protein</fullName>
    </submittedName>
</protein>
<keyword evidence="2" id="KW-0217">Developmental protein</keyword>
<organism evidence="7 8">
    <name type="scientific">Strongyloides papillosus</name>
    <name type="common">Intestinal threadworm</name>
    <dbReference type="NCBI Taxonomy" id="174720"/>
    <lineage>
        <taxon>Eukaryota</taxon>
        <taxon>Metazoa</taxon>
        <taxon>Ecdysozoa</taxon>
        <taxon>Nematoda</taxon>
        <taxon>Chromadorea</taxon>
        <taxon>Rhabditida</taxon>
        <taxon>Tylenchina</taxon>
        <taxon>Panagrolaimomorpha</taxon>
        <taxon>Strongyloidoidea</taxon>
        <taxon>Strongyloididae</taxon>
        <taxon>Strongyloides</taxon>
    </lineage>
</organism>
<dbReference type="GO" id="GO:0005576">
    <property type="term" value="C:extracellular region"/>
    <property type="evidence" value="ECO:0007669"/>
    <property type="project" value="UniProtKB-SubCell"/>
</dbReference>
<reference evidence="8" key="1">
    <citation type="submission" date="2017-02" db="UniProtKB">
        <authorList>
            <consortium name="WormBaseParasite"/>
        </authorList>
    </citation>
    <scope>IDENTIFICATION</scope>
</reference>
<dbReference type="InterPro" id="IPR001657">
    <property type="entry name" value="Hedgehog"/>
</dbReference>
<dbReference type="InterPro" id="IPR052140">
    <property type="entry name" value="Dev_Signal_Hedgehog-like"/>
</dbReference>
<dbReference type="SMART" id="SM00306">
    <property type="entry name" value="HintN"/>
    <property type="match status" value="1"/>
</dbReference>